<evidence type="ECO:0000256" key="3">
    <source>
        <dbReference type="ARBA" id="ARBA00022801"/>
    </source>
</evidence>
<keyword evidence="2 10" id="KW-0547">Nucleotide-binding</keyword>
<feature type="compositionally biased region" description="Polar residues" evidence="12">
    <location>
        <begin position="675"/>
        <end position="686"/>
    </location>
</feature>
<dbReference type="InterPro" id="IPR014016">
    <property type="entry name" value="UvrD-like_ATP-bd"/>
</dbReference>
<dbReference type="InterPro" id="IPR014017">
    <property type="entry name" value="DNA_helicase_UvrD-like_C"/>
</dbReference>
<evidence type="ECO:0000313" key="15">
    <source>
        <dbReference type="EMBL" id="MBM6940097.1"/>
    </source>
</evidence>
<comment type="catalytic activity">
    <reaction evidence="8">
        <text>Couples ATP hydrolysis with the unwinding of duplex DNA by translocating in the 3'-5' direction.</text>
        <dbReference type="EC" id="5.6.2.4"/>
    </reaction>
</comment>
<dbReference type="Gene3D" id="3.40.50.300">
    <property type="entry name" value="P-loop containing nucleotide triphosphate hydrolases"/>
    <property type="match status" value="2"/>
</dbReference>
<keyword evidence="6 11" id="KW-0238">DNA-binding</keyword>
<evidence type="ECO:0000256" key="10">
    <source>
        <dbReference type="PROSITE-ProRule" id="PRU00560"/>
    </source>
</evidence>
<dbReference type="CDD" id="cd17932">
    <property type="entry name" value="DEXQc_UvrD"/>
    <property type="match status" value="1"/>
</dbReference>
<gene>
    <name evidence="15" type="primary">pcrA</name>
    <name evidence="15" type="ORF">H5975_01115</name>
</gene>
<feature type="domain" description="UvrD-like helicase ATP-binding" evidence="13">
    <location>
        <begin position="6"/>
        <end position="285"/>
    </location>
</feature>
<dbReference type="Pfam" id="PF00580">
    <property type="entry name" value="UvrD-helicase"/>
    <property type="match status" value="1"/>
</dbReference>
<dbReference type="CDD" id="cd18807">
    <property type="entry name" value="SF1_C_UvrD"/>
    <property type="match status" value="1"/>
</dbReference>
<evidence type="ECO:0000256" key="6">
    <source>
        <dbReference type="ARBA" id="ARBA00023125"/>
    </source>
</evidence>
<dbReference type="Gene3D" id="1.10.486.10">
    <property type="entry name" value="PCRA, domain 4"/>
    <property type="match status" value="1"/>
</dbReference>
<dbReference type="InterPro" id="IPR013986">
    <property type="entry name" value="DExx_box_DNA_helicase_dom_sf"/>
</dbReference>
<feature type="binding site" evidence="10">
    <location>
        <begin position="27"/>
        <end position="34"/>
    </location>
    <ligand>
        <name>ATP</name>
        <dbReference type="ChEBI" id="CHEBI:30616"/>
    </ligand>
</feature>
<dbReference type="EC" id="5.6.2.4" evidence="11"/>
<accession>A0ABS2GUZ8</accession>
<dbReference type="InterPro" id="IPR027417">
    <property type="entry name" value="P-loop_NTPase"/>
</dbReference>
<dbReference type="NCBIfam" id="TIGR01073">
    <property type="entry name" value="pcrA"/>
    <property type="match status" value="1"/>
</dbReference>
<evidence type="ECO:0000256" key="4">
    <source>
        <dbReference type="ARBA" id="ARBA00022806"/>
    </source>
</evidence>
<dbReference type="InterPro" id="IPR000212">
    <property type="entry name" value="DNA_helicase_UvrD/REP"/>
</dbReference>
<evidence type="ECO:0000256" key="2">
    <source>
        <dbReference type="ARBA" id="ARBA00022741"/>
    </source>
</evidence>
<dbReference type="PROSITE" id="PS51217">
    <property type="entry name" value="UVRD_HELICASE_CTER"/>
    <property type="match status" value="1"/>
</dbReference>
<evidence type="ECO:0000313" key="16">
    <source>
        <dbReference type="Proteomes" id="UP000785625"/>
    </source>
</evidence>
<keyword evidence="16" id="KW-1185">Reference proteome</keyword>
<evidence type="ECO:0000256" key="5">
    <source>
        <dbReference type="ARBA" id="ARBA00022840"/>
    </source>
</evidence>
<evidence type="ECO:0000256" key="12">
    <source>
        <dbReference type="SAM" id="MobiDB-lite"/>
    </source>
</evidence>
<sequence>MESPLAGMNDKQREAVLATEGPVLVMAGAGSGKTRVLTHRVAYLIEEKNVLPWHILAITFTNKAAREMKERIGKLLGESANDIWISTFHALCVRILRRDIDKLGFNTAFTIADPGEQRTLMKRICEELNIDTKKFDPRQLLSAISNAKNAMLTPDEYEKRYQDPFRKMVGRTYRVYQRELETNQTLDFDDLIMKTIQLFKTDSETLKYYQDKFQYIHVDEYQDTNDAQYELVHMLADGYHNLCVVGDADQSIYGWRGANMNNILNFEKDYPDAKTIMLEQNYRSTQTILNAANEVIANNLKRKDKNLWTENGQGDKISYYRAQSEHDEAYYVVKKIQEQMREHGYKYGDFAVLYRTNAQSRVIEETFLKSSVPYTMVGGHKFYDRKEIRDILAYLTLVANPNDSMSFERVVNTPKRGIGPTSIDKLRQFASSTNSSLLTATQNIMMANDISTSVRNKFDGFAQEMMAIQEQADALSITELTDLILDKTGYRKALEAEAEKSLQAQSRLDNLDEFKSVTQEFDKNNADDAANAQEKLTRFLTDLALVSPQDDIEDQENTVTLMTLHAAKGLEFPVVFLIGMEQSIFPMARALNNEEEEEEERRLAYVGITRAQKKLFLTNAMSRVLYGRIQRNPESEFIDEINDDLLDFDNNQSMRTPFGSGRSSYNQRAATATTYRSSTGHHSYSSAGKRVAPKTNPGTGADKQSWNAGDKVKHKKWGIGTVVAVNGTGSDMELDIAFPKEGVRRLLATFAPIEKVDE</sequence>
<dbReference type="EMBL" id="JACJKU010000006">
    <property type="protein sequence ID" value="MBM6940097.1"/>
    <property type="molecule type" value="Genomic_DNA"/>
</dbReference>
<evidence type="ECO:0000256" key="1">
    <source>
        <dbReference type="ARBA" id="ARBA00009922"/>
    </source>
</evidence>
<feature type="compositionally biased region" description="Polar residues" evidence="12">
    <location>
        <begin position="696"/>
        <end position="707"/>
    </location>
</feature>
<dbReference type="InterPro" id="IPR005751">
    <property type="entry name" value="ATP-dep_DNA_helicase_PcrA"/>
</dbReference>
<dbReference type="Proteomes" id="UP000785625">
    <property type="component" value="Unassembled WGS sequence"/>
</dbReference>
<keyword evidence="7" id="KW-0413">Isomerase</keyword>
<dbReference type="GO" id="GO:0003678">
    <property type="term" value="F:DNA helicase activity"/>
    <property type="evidence" value="ECO:0007669"/>
    <property type="project" value="UniProtKB-EC"/>
</dbReference>
<dbReference type="RefSeq" id="WP_204784556.1">
    <property type="nucleotide sequence ID" value="NZ_CALVGD010000116.1"/>
</dbReference>
<proteinExistence type="inferred from homology"/>
<comment type="catalytic activity">
    <reaction evidence="9 11">
        <text>ATP + H2O = ADP + phosphate + H(+)</text>
        <dbReference type="Rhea" id="RHEA:13065"/>
        <dbReference type="ChEBI" id="CHEBI:15377"/>
        <dbReference type="ChEBI" id="CHEBI:15378"/>
        <dbReference type="ChEBI" id="CHEBI:30616"/>
        <dbReference type="ChEBI" id="CHEBI:43474"/>
        <dbReference type="ChEBI" id="CHEBI:456216"/>
        <dbReference type="EC" id="5.6.2.4"/>
    </reaction>
</comment>
<dbReference type="PANTHER" id="PTHR11070:SF2">
    <property type="entry name" value="ATP-DEPENDENT DNA HELICASE SRS2"/>
    <property type="match status" value="1"/>
</dbReference>
<dbReference type="PROSITE" id="PS51198">
    <property type="entry name" value="UVRD_HELICASE_ATP_BIND"/>
    <property type="match status" value="1"/>
</dbReference>
<comment type="caution">
    <text evidence="15">The sequence shown here is derived from an EMBL/GenBank/DDBJ whole genome shotgun (WGS) entry which is preliminary data.</text>
</comment>
<evidence type="ECO:0000259" key="14">
    <source>
        <dbReference type="PROSITE" id="PS51217"/>
    </source>
</evidence>
<keyword evidence="3 10" id="KW-0378">Hydrolase</keyword>
<dbReference type="Gene3D" id="1.10.10.160">
    <property type="match status" value="1"/>
</dbReference>
<evidence type="ECO:0000256" key="9">
    <source>
        <dbReference type="ARBA" id="ARBA00048988"/>
    </source>
</evidence>
<dbReference type="GO" id="GO:0016787">
    <property type="term" value="F:hydrolase activity"/>
    <property type="evidence" value="ECO:0007669"/>
    <property type="project" value="UniProtKB-KW"/>
</dbReference>
<protein>
    <recommendedName>
        <fullName evidence="11">ATP-dependent DNA helicase</fullName>
        <ecNumber evidence="11">5.6.2.4</ecNumber>
    </recommendedName>
</protein>
<reference evidence="15 16" key="1">
    <citation type="journal article" date="2021" name="Sci. Rep.">
        <title>The distribution of antibiotic resistance genes in chicken gut microbiota commensals.</title>
        <authorList>
            <person name="Juricova H."/>
            <person name="Matiasovicova J."/>
            <person name="Kubasova T."/>
            <person name="Cejkova D."/>
            <person name="Rychlik I."/>
        </authorList>
    </citation>
    <scope>NUCLEOTIDE SEQUENCE [LARGE SCALE GENOMIC DNA]</scope>
    <source>
        <strain evidence="15 16">An574</strain>
    </source>
</reference>
<evidence type="ECO:0000256" key="11">
    <source>
        <dbReference type="RuleBase" id="RU364053"/>
    </source>
</evidence>
<feature type="domain" description="UvrD-like helicase C-terminal" evidence="14">
    <location>
        <begin position="286"/>
        <end position="569"/>
    </location>
</feature>
<feature type="region of interest" description="Disordered" evidence="12">
    <location>
        <begin position="673"/>
        <end position="709"/>
    </location>
</feature>
<name>A0ABS2GUZ8_9LACO</name>
<evidence type="ECO:0000259" key="13">
    <source>
        <dbReference type="PROSITE" id="PS51198"/>
    </source>
</evidence>
<organism evidence="15 16">
    <name type="scientific">Limosilactobacillus coleohominis</name>
    <dbReference type="NCBI Taxonomy" id="181675"/>
    <lineage>
        <taxon>Bacteria</taxon>
        <taxon>Bacillati</taxon>
        <taxon>Bacillota</taxon>
        <taxon>Bacilli</taxon>
        <taxon>Lactobacillales</taxon>
        <taxon>Lactobacillaceae</taxon>
        <taxon>Limosilactobacillus</taxon>
    </lineage>
</organism>
<dbReference type="Pfam" id="PF13361">
    <property type="entry name" value="UvrD_C"/>
    <property type="match status" value="1"/>
</dbReference>
<comment type="similarity">
    <text evidence="1 11">Belongs to the helicase family. UvrD subfamily.</text>
</comment>
<evidence type="ECO:0000256" key="8">
    <source>
        <dbReference type="ARBA" id="ARBA00034617"/>
    </source>
</evidence>
<keyword evidence="4 10" id="KW-0347">Helicase</keyword>
<evidence type="ECO:0000256" key="7">
    <source>
        <dbReference type="ARBA" id="ARBA00023235"/>
    </source>
</evidence>
<dbReference type="Pfam" id="PF21196">
    <property type="entry name" value="PcrA_UvrD_tudor"/>
    <property type="match status" value="1"/>
</dbReference>
<dbReference type="PANTHER" id="PTHR11070">
    <property type="entry name" value="UVRD / RECB / PCRA DNA HELICASE FAMILY MEMBER"/>
    <property type="match status" value="1"/>
</dbReference>
<keyword evidence="5 10" id="KW-0067">ATP-binding</keyword>
<dbReference type="SUPFAM" id="SSF52540">
    <property type="entry name" value="P-loop containing nucleoside triphosphate hydrolases"/>
    <property type="match status" value="1"/>
</dbReference>